<gene>
    <name evidence="1" type="ORF">KHA94_15910</name>
</gene>
<evidence type="ECO:0000313" key="2">
    <source>
        <dbReference type="Proteomes" id="UP000681027"/>
    </source>
</evidence>
<name>A0ABS5NVQ9_9BACI</name>
<evidence type="ECO:0000313" key="1">
    <source>
        <dbReference type="EMBL" id="MBS4191676.1"/>
    </source>
</evidence>
<organism evidence="1 2">
    <name type="scientific">Cytobacillus citreus</name>
    <dbReference type="NCBI Taxonomy" id="2833586"/>
    <lineage>
        <taxon>Bacteria</taxon>
        <taxon>Bacillati</taxon>
        <taxon>Bacillota</taxon>
        <taxon>Bacilli</taxon>
        <taxon>Bacillales</taxon>
        <taxon>Bacillaceae</taxon>
        <taxon>Cytobacillus</taxon>
    </lineage>
</organism>
<protein>
    <submittedName>
        <fullName evidence="1">Uncharacterized protein</fullName>
    </submittedName>
</protein>
<dbReference type="EMBL" id="JAGYPM010000003">
    <property type="protein sequence ID" value="MBS4191676.1"/>
    <property type="molecule type" value="Genomic_DNA"/>
</dbReference>
<comment type="caution">
    <text evidence="1">The sequence shown here is derived from an EMBL/GenBank/DDBJ whole genome shotgun (WGS) entry which is preliminary data.</text>
</comment>
<dbReference type="RefSeq" id="WP_213103097.1">
    <property type="nucleotide sequence ID" value="NZ_JAGYPM010000003.1"/>
</dbReference>
<keyword evidence="2" id="KW-1185">Reference proteome</keyword>
<sequence length="266" mass="30444">MEIFSLSGPSGTGKSTIALSFAYKKKITAIIDDGLLILNGQKIAGTSAKFEKNAISAVKRATFFDEQHKQEVQQAICNHFISRILIIGTSDKMVKLIASRLEIGEIKQVNHIEDIRSSSQIKIAQYIRKTEGTHVIPLPYKQVEQNFFKRMIQKGVEIFSPKKERIGETTIVHPDFHKGSIKIYKKVFQEMVEFICLNHEQIVKCESVVMNLQQLPTFTIKVNIKYPICGSLYEKIEILQEDIYNHFLRNLQIELHAINILINKVK</sequence>
<dbReference type="SUPFAM" id="SSF52540">
    <property type="entry name" value="P-loop containing nucleoside triphosphate hydrolases"/>
    <property type="match status" value="1"/>
</dbReference>
<dbReference type="InterPro" id="IPR027417">
    <property type="entry name" value="P-loop_NTPase"/>
</dbReference>
<dbReference type="Proteomes" id="UP000681027">
    <property type="component" value="Unassembled WGS sequence"/>
</dbReference>
<accession>A0ABS5NVQ9</accession>
<dbReference type="CDD" id="cd02019">
    <property type="entry name" value="NK"/>
    <property type="match status" value="1"/>
</dbReference>
<reference evidence="1 2" key="1">
    <citation type="submission" date="2021-05" db="EMBL/GenBank/DDBJ databases">
        <title>Novel Bacillus species.</title>
        <authorList>
            <person name="Liu G."/>
        </authorList>
    </citation>
    <scope>NUCLEOTIDE SEQUENCE [LARGE SCALE GENOMIC DNA]</scope>
    <source>
        <strain evidence="1 2">FJAT-49705</strain>
    </source>
</reference>
<proteinExistence type="predicted"/>